<feature type="compositionally biased region" description="Low complexity" evidence="9">
    <location>
        <begin position="25"/>
        <end position="45"/>
    </location>
</feature>
<dbReference type="Proteomes" id="UP001280581">
    <property type="component" value="Unassembled WGS sequence"/>
</dbReference>
<dbReference type="Pfam" id="PF08528">
    <property type="entry name" value="Whi5"/>
    <property type="match status" value="1"/>
</dbReference>
<name>A0AAN6LNU5_9PLEO</name>
<evidence type="ECO:0000313" key="10">
    <source>
        <dbReference type="EMBL" id="KAK3201282.1"/>
    </source>
</evidence>
<dbReference type="InterPro" id="IPR013734">
    <property type="entry name" value="TF_Nrm1/Whi5"/>
</dbReference>
<dbReference type="GO" id="GO:0003712">
    <property type="term" value="F:transcription coregulator activity"/>
    <property type="evidence" value="ECO:0007669"/>
    <property type="project" value="TreeGrafter"/>
</dbReference>
<keyword evidence="6" id="KW-0805">Transcription regulation</keyword>
<dbReference type="InterPro" id="IPR039198">
    <property type="entry name" value="Srl3/Whi5"/>
</dbReference>
<dbReference type="GO" id="GO:0005737">
    <property type="term" value="C:cytoplasm"/>
    <property type="evidence" value="ECO:0007669"/>
    <property type="project" value="UniProtKB-SubCell"/>
</dbReference>
<keyword evidence="11" id="KW-1185">Reference proteome</keyword>
<protein>
    <submittedName>
        <fullName evidence="10">Uncharacterized protein</fullName>
    </submittedName>
</protein>
<evidence type="ECO:0000256" key="6">
    <source>
        <dbReference type="ARBA" id="ARBA00023015"/>
    </source>
</evidence>
<keyword evidence="8" id="KW-0539">Nucleus</keyword>
<dbReference type="AlphaFoldDB" id="A0AAN6LNU5"/>
<gene>
    <name evidence="10" type="ORF">GRF29_185g471063</name>
</gene>
<dbReference type="PANTHER" id="PTHR28246">
    <property type="entry name" value="G1-SPECIFIC TRANSCRIPTIONAL REPRESSOR WHI5-RELATED"/>
    <property type="match status" value="1"/>
</dbReference>
<keyword evidence="7" id="KW-0804">Transcription</keyword>
<evidence type="ECO:0000256" key="7">
    <source>
        <dbReference type="ARBA" id="ARBA00023163"/>
    </source>
</evidence>
<reference evidence="10 11" key="1">
    <citation type="submission" date="2021-02" db="EMBL/GenBank/DDBJ databases">
        <title>Genome assembly of Pseudopithomyces chartarum.</title>
        <authorList>
            <person name="Jauregui R."/>
            <person name="Singh J."/>
            <person name="Voisey C."/>
        </authorList>
    </citation>
    <scope>NUCLEOTIDE SEQUENCE [LARGE SCALE GENOMIC DNA]</scope>
    <source>
        <strain evidence="10 11">AGR01</strain>
    </source>
</reference>
<organism evidence="10 11">
    <name type="scientific">Pseudopithomyces chartarum</name>
    <dbReference type="NCBI Taxonomy" id="1892770"/>
    <lineage>
        <taxon>Eukaryota</taxon>
        <taxon>Fungi</taxon>
        <taxon>Dikarya</taxon>
        <taxon>Ascomycota</taxon>
        <taxon>Pezizomycotina</taxon>
        <taxon>Dothideomycetes</taxon>
        <taxon>Pleosporomycetidae</taxon>
        <taxon>Pleosporales</taxon>
        <taxon>Massarineae</taxon>
        <taxon>Didymosphaeriaceae</taxon>
        <taxon>Pseudopithomyces</taxon>
    </lineage>
</organism>
<feature type="compositionally biased region" description="Basic and acidic residues" evidence="9">
    <location>
        <begin position="70"/>
        <end position="82"/>
    </location>
</feature>
<dbReference type="GO" id="GO:0000082">
    <property type="term" value="P:G1/S transition of mitotic cell cycle"/>
    <property type="evidence" value="ECO:0007669"/>
    <property type="project" value="InterPro"/>
</dbReference>
<keyword evidence="4" id="KW-0963">Cytoplasm</keyword>
<evidence type="ECO:0000256" key="1">
    <source>
        <dbReference type="ARBA" id="ARBA00004123"/>
    </source>
</evidence>
<feature type="region of interest" description="Disordered" evidence="9">
    <location>
        <begin position="120"/>
        <end position="139"/>
    </location>
</feature>
<dbReference type="PANTHER" id="PTHR28246:SF1">
    <property type="entry name" value="G1-SPECIFIC TRANSCRIPTIONAL REPRESSOR WHI5-RELATED"/>
    <property type="match status" value="1"/>
</dbReference>
<evidence type="ECO:0000256" key="2">
    <source>
        <dbReference type="ARBA" id="ARBA00004496"/>
    </source>
</evidence>
<proteinExistence type="inferred from homology"/>
<evidence type="ECO:0000256" key="3">
    <source>
        <dbReference type="ARBA" id="ARBA00006922"/>
    </source>
</evidence>
<feature type="region of interest" description="Disordered" evidence="9">
    <location>
        <begin position="369"/>
        <end position="399"/>
    </location>
</feature>
<comment type="subcellular location">
    <subcellularLocation>
        <location evidence="2">Cytoplasm</location>
    </subcellularLocation>
    <subcellularLocation>
        <location evidence="1">Nucleus</location>
    </subcellularLocation>
</comment>
<comment type="similarity">
    <text evidence="3">Belongs to the WHI5/NRM1 family.</text>
</comment>
<accession>A0AAN6LNU5</accession>
<keyword evidence="5" id="KW-0678">Repressor</keyword>
<comment type="caution">
    <text evidence="10">The sequence shown here is derived from an EMBL/GenBank/DDBJ whole genome shotgun (WGS) entry which is preliminary data.</text>
</comment>
<feature type="compositionally biased region" description="Polar residues" evidence="9">
    <location>
        <begin position="14"/>
        <end position="24"/>
    </location>
</feature>
<feature type="region of interest" description="Disordered" evidence="9">
    <location>
        <begin position="1"/>
        <end position="109"/>
    </location>
</feature>
<evidence type="ECO:0000313" key="11">
    <source>
        <dbReference type="Proteomes" id="UP001280581"/>
    </source>
</evidence>
<dbReference type="GO" id="GO:0033309">
    <property type="term" value="C:SBF transcription complex"/>
    <property type="evidence" value="ECO:0007669"/>
    <property type="project" value="TreeGrafter"/>
</dbReference>
<feature type="region of interest" description="Disordered" evidence="9">
    <location>
        <begin position="258"/>
        <end position="308"/>
    </location>
</feature>
<sequence>MPAPIPSLYKRELPNSQESYMSTASSTFSAPRLPSSSSNLSTSTTGDTEVTSPPFPKAPSNQNVPSPGRVRGDDVLRVDAVDVQRTGNTAASPVSLDSPTTQGLKRTADGSLKGCGSLVKAPTAPSMSHKRNKSIDSSGRIGQLSAQLKTRLSYAMVKVQNNWEKQSIDELEEHISQQGSPISVSNRTPCSRLVFQSPTTAERHRRPSCVSDISDQMMVSPGQGTPSDLLGSLGTTSSSWWRLGANPTMNATKNLISVTGSDQGPMLGPAPEFGSRRKRRSSASYHPPPLLGSNQRKHYSDLGAGPRMPATPRAGILRMPSQQAEKDAVDTLLFMSSPNNSSRLAHTNADARAQRHDFALPQRRVMFEDHPPGERAAGRVHSTMNASQSAAYYRAEPSR</sequence>
<evidence type="ECO:0000256" key="4">
    <source>
        <dbReference type="ARBA" id="ARBA00022490"/>
    </source>
</evidence>
<evidence type="ECO:0000256" key="9">
    <source>
        <dbReference type="SAM" id="MobiDB-lite"/>
    </source>
</evidence>
<feature type="compositionally biased region" description="Polar residues" evidence="9">
    <location>
        <begin position="85"/>
        <end position="104"/>
    </location>
</feature>
<evidence type="ECO:0000256" key="8">
    <source>
        <dbReference type="ARBA" id="ARBA00023242"/>
    </source>
</evidence>
<evidence type="ECO:0000256" key="5">
    <source>
        <dbReference type="ARBA" id="ARBA00022491"/>
    </source>
</evidence>
<dbReference type="EMBL" id="WVTA01000016">
    <property type="protein sequence ID" value="KAK3201282.1"/>
    <property type="molecule type" value="Genomic_DNA"/>
</dbReference>